<evidence type="ECO:0000256" key="3">
    <source>
        <dbReference type="SAM" id="SignalP"/>
    </source>
</evidence>
<organism evidence="4 5">
    <name type="scientific">Neolentinus lepideus HHB14362 ss-1</name>
    <dbReference type="NCBI Taxonomy" id="1314782"/>
    <lineage>
        <taxon>Eukaryota</taxon>
        <taxon>Fungi</taxon>
        <taxon>Dikarya</taxon>
        <taxon>Basidiomycota</taxon>
        <taxon>Agaricomycotina</taxon>
        <taxon>Agaricomycetes</taxon>
        <taxon>Gloeophyllales</taxon>
        <taxon>Gloeophyllaceae</taxon>
        <taxon>Neolentinus</taxon>
    </lineage>
</organism>
<feature type="compositionally biased region" description="Polar residues" evidence="1">
    <location>
        <begin position="102"/>
        <end position="113"/>
    </location>
</feature>
<protein>
    <submittedName>
        <fullName evidence="4">Uncharacterized protein</fullName>
    </submittedName>
</protein>
<keyword evidence="2" id="KW-1133">Transmembrane helix</keyword>
<feature type="transmembrane region" description="Helical" evidence="2">
    <location>
        <begin position="46"/>
        <end position="68"/>
    </location>
</feature>
<name>A0A165UUM0_9AGAM</name>
<dbReference type="InParanoid" id="A0A165UUM0"/>
<sequence length="194" mass="20504">MSPLLWATAAFLSLIPSSMARAISSHNCTTTLNDQTCRPDVIIPTPAWIAVSAVFCGLAFVGMILTAVKRHYRTRKEFPGHPNGSNARPPPEEPPTELATMPANTTNPDNARTPSPPPSPAYTAEKLPSYDVSQRESAVEGEPPDAGGPDDSQHSPTRSNMPLAPDFSTSTLPEPSTSGKSTSPAPPHKLIPGS</sequence>
<keyword evidence="2" id="KW-0472">Membrane</keyword>
<feature type="compositionally biased region" description="Polar residues" evidence="1">
    <location>
        <begin position="167"/>
        <end position="183"/>
    </location>
</feature>
<evidence type="ECO:0000313" key="4">
    <source>
        <dbReference type="EMBL" id="KZT28727.1"/>
    </source>
</evidence>
<evidence type="ECO:0000256" key="2">
    <source>
        <dbReference type="SAM" id="Phobius"/>
    </source>
</evidence>
<gene>
    <name evidence="4" type="ORF">NEOLEDRAFT_1128912</name>
</gene>
<feature type="region of interest" description="Disordered" evidence="1">
    <location>
        <begin position="76"/>
        <end position="194"/>
    </location>
</feature>
<evidence type="ECO:0000313" key="5">
    <source>
        <dbReference type="Proteomes" id="UP000076761"/>
    </source>
</evidence>
<dbReference type="AlphaFoldDB" id="A0A165UUM0"/>
<keyword evidence="3" id="KW-0732">Signal</keyword>
<proteinExistence type="predicted"/>
<dbReference type="EMBL" id="KV425556">
    <property type="protein sequence ID" value="KZT28727.1"/>
    <property type="molecule type" value="Genomic_DNA"/>
</dbReference>
<feature type="chain" id="PRO_5007867784" evidence="3">
    <location>
        <begin position="21"/>
        <end position="194"/>
    </location>
</feature>
<evidence type="ECO:0000256" key="1">
    <source>
        <dbReference type="SAM" id="MobiDB-lite"/>
    </source>
</evidence>
<keyword evidence="5" id="KW-1185">Reference proteome</keyword>
<dbReference type="Proteomes" id="UP000076761">
    <property type="component" value="Unassembled WGS sequence"/>
</dbReference>
<feature type="signal peptide" evidence="3">
    <location>
        <begin position="1"/>
        <end position="20"/>
    </location>
</feature>
<accession>A0A165UUM0</accession>
<feature type="compositionally biased region" description="Pro residues" evidence="1">
    <location>
        <begin position="184"/>
        <end position="194"/>
    </location>
</feature>
<reference evidence="4 5" key="1">
    <citation type="journal article" date="2016" name="Mol. Biol. Evol.">
        <title>Comparative Genomics of Early-Diverging Mushroom-Forming Fungi Provides Insights into the Origins of Lignocellulose Decay Capabilities.</title>
        <authorList>
            <person name="Nagy L.G."/>
            <person name="Riley R."/>
            <person name="Tritt A."/>
            <person name="Adam C."/>
            <person name="Daum C."/>
            <person name="Floudas D."/>
            <person name="Sun H."/>
            <person name="Yadav J.S."/>
            <person name="Pangilinan J."/>
            <person name="Larsson K.H."/>
            <person name="Matsuura K."/>
            <person name="Barry K."/>
            <person name="Labutti K."/>
            <person name="Kuo R."/>
            <person name="Ohm R.A."/>
            <person name="Bhattacharya S.S."/>
            <person name="Shirouzu T."/>
            <person name="Yoshinaga Y."/>
            <person name="Martin F.M."/>
            <person name="Grigoriev I.V."/>
            <person name="Hibbett D.S."/>
        </authorList>
    </citation>
    <scope>NUCLEOTIDE SEQUENCE [LARGE SCALE GENOMIC DNA]</scope>
    <source>
        <strain evidence="4 5">HHB14362 ss-1</strain>
    </source>
</reference>
<keyword evidence="2" id="KW-0812">Transmembrane</keyword>